<keyword evidence="11" id="KW-1185">Reference proteome</keyword>
<organism evidence="10 11">
    <name type="scientific">Nitrospirillum viridazoti CBAmc</name>
    <dbReference type="NCBI Taxonomy" id="1441467"/>
    <lineage>
        <taxon>Bacteria</taxon>
        <taxon>Pseudomonadati</taxon>
        <taxon>Pseudomonadota</taxon>
        <taxon>Alphaproteobacteria</taxon>
        <taxon>Rhodospirillales</taxon>
        <taxon>Azospirillaceae</taxon>
        <taxon>Nitrospirillum</taxon>
        <taxon>Nitrospirillum viridazoti</taxon>
    </lineage>
</organism>
<dbReference type="CDD" id="cd07324">
    <property type="entry name" value="M48C_Oma1-like"/>
    <property type="match status" value="1"/>
</dbReference>
<dbReference type="GO" id="GO:0016020">
    <property type="term" value="C:membrane"/>
    <property type="evidence" value="ECO:0007669"/>
    <property type="project" value="TreeGrafter"/>
</dbReference>
<dbReference type="InterPro" id="IPR011990">
    <property type="entry name" value="TPR-like_helical_dom_sf"/>
</dbReference>
<feature type="region of interest" description="Disordered" evidence="8">
    <location>
        <begin position="484"/>
        <end position="503"/>
    </location>
</feature>
<dbReference type="Pfam" id="PF01435">
    <property type="entry name" value="Peptidase_M48"/>
    <property type="match status" value="1"/>
</dbReference>
<feature type="compositionally biased region" description="Gly residues" evidence="8">
    <location>
        <begin position="539"/>
        <end position="570"/>
    </location>
</feature>
<evidence type="ECO:0000256" key="1">
    <source>
        <dbReference type="ARBA" id="ARBA00001947"/>
    </source>
</evidence>
<evidence type="ECO:0000256" key="5">
    <source>
        <dbReference type="ARBA" id="ARBA00022833"/>
    </source>
</evidence>
<evidence type="ECO:0000256" key="8">
    <source>
        <dbReference type="SAM" id="MobiDB-lite"/>
    </source>
</evidence>
<dbReference type="AlphaFoldDB" id="A0A248JTP1"/>
<evidence type="ECO:0000256" key="4">
    <source>
        <dbReference type="ARBA" id="ARBA00022801"/>
    </source>
</evidence>
<evidence type="ECO:0000256" key="2">
    <source>
        <dbReference type="ARBA" id="ARBA00022670"/>
    </source>
</evidence>
<dbReference type="PANTHER" id="PTHR22726:SF1">
    <property type="entry name" value="METALLOENDOPEPTIDASE OMA1, MITOCHONDRIAL"/>
    <property type="match status" value="1"/>
</dbReference>
<dbReference type="InterPro" id="IPR001915">
    <property type="entry name" value="Peptidase_M48"/>
</dbReference>
<evidence type="ECO:0000313" key="11">
    <source>
        <dbReference type="Proteomes" id="UP000197153"/>
    </source>
</evidence>
<evidence type="ECO:0000259" key="9">
    <source>
        <dbReference type="Pfam" id="PF01435"/>
    </source>
</evidence>
<keyword evidence="2" id="KW-0645">Protease</keyword>
<name>A0A248JTP1_9PROT</name>
<dbReference type="Pfam" id="PF13429">
    <property type="entry name" value="TPR_15"/>
    <property type="match status" value="1"/>
</dbReference>
<dbReference type="GO" id="GO:0004222">
    <property type="term" value="F:metalloendopeptidase activity"/>
    <property type="evidence" value="ECO:0007669"/>
    <property type="project" value="InterPro"/>
</dbReference>
<dbReference type="GO" id="GO:0046872">
    <property type="term" value="F:metal ion binding"/>
    <property type="evidence" value="ECO:0007669"/>
    <property type="project" value="UniProtKB-KW"/>
</dbReference>
<keyword evidence="5" id="KW-0862">Zinc</keyword>
<accession>A0A248JTP1</accession>
<sequence length="570" mass="61277">MEYVGIIPYRSPVRVSTAPPMELTMFLRPRRLARLILVSLLSSVLAVEPVLAQDRGINLVRDAEIEHTLRVFATPIFRAAGIVPDAVTLVLVNDDELNAFVAGGQNMFVNTGLIMAADTPEQLIGVMAHETGHMAGGHQVRSRDAIENAVILSTLATLLSVAAAIGGTRRGDGGGAAMGGIAGAQELGARSFFAFSRAQEASADEAGLSYMEANGYSSKGMLEFMEKLRRQDAGLPQTKQVEFLMTHPLTKNRVEYIENFVDHISKFTNAKMPSAYYDMHQRMRAKLYGFIHPDLALRKYPESDTSVPARYAQSIAYYQVGDINKGLKIVDGLIEQEPKNPYFYELKGQILFENGRAREAVDPYRNAVKYAPDSAQLRMALGHALLEAGDDKLVREAIDVLRSSARDEPLVELTWLLLASAYARADMAPQLAYARAEEALARGDIRAARYHADRAEQMLPAGSPDWVRAQDIRVLVESRLPHNMRPQLAPSSGLASPDTPIISTGRMPEDALSTGGISAIGAGFPSVADLPNATTIGSGPTGLGTLGTGGPMGGTPLGGAGRGGPQPGGR</sequence>
<proteinExistence type="predicted"/>
<dbReference type="Gene3D" id="3.30.2010.10">
    <property type="entry name" value="Metalloproteases ('zincins'), catalytic domain"/>
    <property type="match status" value="1"/>
</dbReference>
<dbReference type="InterPro" id="IPR019734">
    <property type="entry name" value="TPR_rpt"/>
</dbReference>
<keyword evidence="3" id="KW-0479">Metal-binding</keyword>
<feature type="repeat" description="TPR" evidence="7">
    <location>
        <begin position="341"/>
        <end position="374"/>
    </location>
</feature>
<keyword evidence="4" id="KW-0378">Hydrolase</keyword>
<evidence type="ECO:0000313" key="10">
    <source>
        <dbReference type="EMBL" id="ASG22102.1"/>
    </source>
</evidence>
<reference evidence="10 11" key="1">
    <citation type="submission" date="2017-06" db="EMBL/GenBank/DDBJ databases">
        <title>Complete genome sequence of Nitrospirillum amazonense strain CBAmC, an endophytic nitrogen-fixing and plant growth-promoting bacterium, isolated from sugarcane.</title>
        <authorList>
            <person name="Schwab S."/>
            <person name="dos Santos Teixeira K.R."/>
            <person name="Simoes Araujo J.L."/>
            <person name="Soares Vidal M."/>
            <person name="Borges de Freitas H.R."/>
            <person name="Rivello Crivelaro A.L."/>
            <person name="Bueno de Camargo Nunes A."/>
            <person name="dos Santos C.M."/>
            <person name="Palmeira da Silva Rosa D."/>
            <person name="da Silva Padilha D."/>
            <person name="da Silva E."/>
            <person name="Araujo Terra L."/>
            <person name="Soares Mendes V."/>
            <person name="Farinelli L."/>
            <person name="Magalhaes Cruz L."/>
            <person name="Baldani J.I."/>
        </authorList>
    </citation>
    <scope>NUCLEOTIDE SEQUENCE [LARGE SCALE GENOMIC DNA]</scope>
    <source>
        <strain evidence="10 11">CBAmC</strain>
    </source>
</reference>
<keyword evidence="7" id="KW-0802">TPR repeat</keyword>
<evidence type="ECO:0000256" key="7">
    <source>
        <dbReference type="PROSITE-ProRule" id="PRU00339"/>
    </source>
</evidence>
<evidence type="ECO:0000256" key="6">
    <source>
        <dbReference type="ARBA" id="ARBA00023049"/>
    </source>
</evidence>
<dbReference type="EMBL" id="CP022111">
    <property type="protein sequence ID" value="ASG22102.1"/>
    <property type="molecule type" value="Genomic_DNA"/>
</dbReference>
<keyword evidence="6" id="KW-0482">Metalloprotease</keyword>
<feature type="domain" description="Peptidase M48" evidence="9">
    <location>
        <begin position="69"/>
        <end position="259"/>
    </location>
</feature>
<evidence type="ECO:0000256" key="3">
    <source>
        <dbReference type="ARBA" id="ARBA00022723"/>
    </source>
</evidence>
<gene>
    <name evidence="10" type="ORF">Y958_14055</name>
</gene>
<protein>
    <submittedName>
        <fullName evidence="10">Peptidase M48</fullName>
    </submittedName>
</protein>
<dbReference type="GO" id="GO:0051603">
    <property type="term" value="P:proteolysis involved in protein catabolic process"/>
    <property type="evidence" value="ECO:0007669"/>
    <property type="project" value="TreeGrafter"/>
</dbReference>
<dbReference type="InterPro" id="IPR051156">
    <property type="entry name" value="Mito/Outer_Membr_Metalloprot"/>
</dbReference>
<feature type="region of interest" description="Disordered" evidence="8">
    <location>
        <begin position="533"/>
        <end position="570"/>
    </location>
</feature>
<dbReference type="Proteomes" id="UP000197153">
    <property type="component" value="Chromosome 2"/>
</dbReference>
<dbReference type="PROSITE" id="PS50005">
    <property type="entry name" value="TPR"/>
    <property type="match status" value="1"/>
</dbReference>
<dbReference type="PANTHER" id="PTHR22726">
    <property type="entry name" value="METALLOENDOPEPTIDASE OMA1"/>
    <property type="match status" value="1"/>
</dbReference>
<comment type="cofactor">
    <cofactor evidence="1">
        <name>Zn(2+)</name>
        <dbReference type="ChEBI" id="CHEBI:29105"/>
    </cofactor>
</comment>
<dbReference type="KEGG" id="nao:Y958_14055"/>
<dbReference type="Gene3D" id="1.25.40.10">
    <property type="entry name" value="Tetratricopeptide repeat domain"/>
    <property type="match status" value="1"/>
</dbReference>
<dbReference type="SUPFAM" id="SSF48452">
    <property type="entry name" value="TPR-like"/>
    <property type="match status" value="1"/>
</dbReference>